<dbReference type="Proteomes" id="UP000199034">
    <property type="component" value="Unassembled WGS sequence"/>
</dbReference>
<feature type="compositionally biased region" description="Low complexity" evidence="1">
    <location>
        <begin position="8"/>
        <end position="21"/>
    </location>
</feature>
<dbReference type="InterPro" id="IPR009936">
    <property type="entry name" value="DUF1468"/>
</dbReference>
<feature type="domain" description="DUF1468" evidence="3">
    <location>
        <begin position="29"/>
        <end position="168"/>
    </location>
</feature>
<name>A0A1G6YQP7_9ACTN</name>
<evidence type="ECO:0000313" key="5">
    <source>
        <dbReference type="Proteomes" id="UP000199034"/>
    </source>
</evidence>
<feature type="region of interest" description="Disordered" evidence="1">
    <location>
        <begin position="1"/>
        <end position="21"/>
    </location>
</feature>
<gene>
    <name evidence="4" type="ORF">SAMN05421872_112132</name>
</gene>
<dbReference type="STRING" id="1045774.SAMN05421872_112132"/>
<keyword evidence="2" id="KW-1133">Transmembrane helix</keyword>
<feature type="transmembrane region" description="Helical" evidence="2">
    <location>
        <begin position="58"/>
        <end position="79"/>
    </location>
</feature>
<evidence type="ECO:0000256" key="1">
    <source>
        <dbReference type="SAM" id="MobiDB-lite"/>
    </source>
</evidence>
<dbReference type="EMBL" id="FMZM01000012">
    <property type="protein sequence ID" value="SDD92708.1"/>
    <property type="molecule type" value="Genomic_DNA"/>
</dbReference>
<dbReference type="OrthoDB" id="5119225at2"/>
<dbReference type="AlphaFoldDB" id="A0A1G6YQP7"/>
<dbReference type="Pfam" id="PF07331">
    <property type="entry name" value="TctB"/>
    <property type="match status" value="1"/>
</dbReference>
<evidence type="ECO:0000259" key="3">
    <source>
        <dbReference type="Pfam" id="PF07331"/>
    </source>
</evidence>
<reference evidence="4 5" key="1">
    <citation type="submission" date="2016-10" db="EMBL/GenBank/DDBJ databases">
        <authorList>
            <person name="de Groot N.N."/>
        </authorList>
    </citation>
    <scope>NUCLEOTIDE SEQUENCE [LARGE SCALE GENOMIC DNA]</scope>
    <source>
        <strain evidence="4 5">CGMCC 4.6858</strain>
    </source>
</reference>
<keyword evidence="2" id="KW-0812">Transmembrane</keyword>
<protein>
    <submittedName>
        <fullName evidence="4">Putative tricarboxylic transport membrane protein</fullName>
    </submittedName>
</protein>
<feature type="transmembrane region" description="Helical" evidence="2">
    <location>
        <begin position="157"/>
        <end position="176"/>
    </location>
</feature>
<dbReference type="RefSeq" id="WP_090860144.1">
    <property type="nucleotide sequence ID" value="NZ_FMZM01000012.1"/>
</dbReference>
<evidence type="ECO:0000256" key="2">
    <source>
        <dbReference type="SAM" id="Phobius"/>
    </source>
</evidence>
<sequence>MTETSHETPAPTTAPTTTPAIDRGQLGLAGFLALLGGYTVYDATTLDVGFADPVGPRVFPYVIGAVLLLLAVLLVVATLRGSRPEADDGEDIDLDTPADWLTVAKLVGVLVFTIATVGVLGWAISGALLFAGAAWALGSTTLVRDVLVGTVMSVGSWYGFYVGLGIPLSPGLLDGIL</sequence>
<feature type="transmembrane region" description="Helical" evidence="2">
    <location>
        <begin position="109"/>
        <end position="137"/>
    </location>
</feature>
<accession>A0A1G6YQP7</accession>
<proteinExistence type="predicted"/>
<evidence type="ECO:0000313" key="4">
    <source>
        <dbReference type="EMBL" id="SDD92708.1"/>
    </source>
</evidence>
<keyword evidence="5" id="KW-1185">Reference proteome</keyword>
<organism evidence="4 5">
    <name type="scientific">Nocardioides lianchengensis</name>
    <dbReference type="NCBI Taxonomy" id="1045774"/>
    <lineage>
        <taxon>Bacteria</taxon>
        <taxon>Bacillati</taxon>
        <taxon>Actinomycetota</taxon>
        <taxon>Actinomycetes</taxon>
        <taxon>Propionibacteriales</taxon>
        <taxon>Nocardioidaceae</taxon>
        <taxon>Nocardioides</taxon>
    </lineage>
</organism>
<keyword evidence="2" id="KW-0472">Membrane</keyword>